<feature type="compositionally biased region" description="Basic residues" evidence="2">
    <location>
        <begin position="76"/>
        <end position="87"/>
    </location>
</feature>
<evidence type="ECO:0000256" key="1">
    <source>
        <dbReference type="SAM" id="Coils"/>
    </source>
</evidence>
<feature type="region of interest" description="Disordered" evidence="2">
    <location>
        <begin position="130"/>
        <end position="161"/>
    </location>
</feature>
<reference evidence="4" key="1">
    <citation type="submission" date="2022-11" db="UniProtKB">
        <authorList>
            <consortium name="WormBaseParasite"/>
        </authorList>
    </citation>
    <scope>IDENTIFICATION</scope>
</reference>
<organism evidence="3 4">
    <name type="scientific">Parascaris univalens</name>
    <name type="common">Nematode worm</name>
    <dbReference type="NCBI Taxonomy" id="6257"/>
    <lineage>
        <taxon>Eukaryota</taxon>
        <taxon>Metazoa</taxon>
        <taxon>Ecdysozoa</taxon>
        <taxon>Nematoda</taxon>
        <taxon>Chromadorea</taxon>
        <taxon>Rhabditida</taxon>
        <taxon>Spirurina</taxon>
        <taxon>Ascaridomorpha</taxon>
        <taxon>Ascaridoidea</taxon>
        <taxon>Ascarididae</taxon>
        <taxon>Parascaris</taxon>
    </lineage>
</organism>
<keyword evidence="3" id="KW-1185">Reference proteome</keyword>
<dbReference type="Proteomes" id="UP000887569">
    <property type="component" value="Unplaced"/>
</dbReference>
<evidence type="ECO:0000256" key="2">
    <source>
        <dbReference type="SAM" id="MobiDB-lite"/>
    </source>
</evidence>
<dbReference type="WBParaSite" id="PgE213_g001_t01">
    <property type="protein sequence ID" value="PgE213_g001_t01"/>
    <property type="gene ID" value="PgE213_g001"/>
</dbReference>
<evidence type="ECO:0000313" key="4">
    <source>
        <dbReference type="WBParaSite" id="PgE213_g001_t01"/>
    </source>
</evidence>
<evidence type="ECO:0000313" key="3">
    <source>
        <dbReference type="Proteomes" id="UP000887569"/>
    </source>
</evidence>
<accession>A0A915A298</accession>
<feature type="region of interest" description="Disordered" evidence="2">
    <location>
        <begin position="19"/>
        <end position="88"/>
    </location>
</feature>
<proteinExistence type="predicted"/>
<dbReference type="AlphaFoldDB" id="A0A915A298"/>
<name>A0A915A298_PARUN</name>
<feature type="coiled-coil region" evidence="1">
    <location>
        <begin position="170"/>
        <end position="215"/>
    </location>
</feature>
<feature type="compositionally biased region" description="Basic residues" evidence="2">
    <location>
        <begin position="23"/>
        <end position="36"/>
    </location>
</feature>
<keyword evidence="1" id="KW-0175">Coiled coil</keyword>
<protein>
    <submittedName>
        <fullName evidence="4">Uncharacterized protein</fullName>
    </submittedName>
</protein>
<sequence>MGGMRRIREKKAELQRIHEAKAKLSKRNPQHLRRYTQLKEDSQRIHREISELQREQNARSQKARELQKKIDSIKSKDRRARRTKRRFKQEYDALQREIANEETLPMSKARLVIVSTPSTGSATQPRLKDIEEPFPLNECPPRSQNEEDDDEEAFNQSPDQFGLHEQTVVVRQAERLIKRRLTAAKDLERNEREIKKELETLERDIIENIRRERERALHTFQGAMKRLHAKSS</sequence>
<feature type="compositionally biased region" description="Basic and acidic residues" evidence="2">
    <location>
        <begin position="37"/>
        <end position="75"/>
    </location>
</feature>